<name>A0A2Z4QFX1_9CAUD</name>
<reference evidence="1 2" key="1">
    <citation type="submission" date="2018-03" db="EMBL/GenBank/DDBJ databases">
        <title>Diverse roseophages infecting R. pomeroyi DSS-3.</title>
        <authorList>
            <person name="Zhan Y."/>
            <person name="Chen F."/>
            <person name="Wommack E.K."/>
            <person name="Nasko D."/>
        </authorList>
    </citation>
    <scope>NUCLEOTIDE SEQUENCE [LARGE SCALE GENOMIC DNA]</scope>
</reference>
<dbReference type="Proteomes" id="UP000251856">
    <property type="component" value="Segment"/>
</dbReference>
<organism evidence="1 2">
    <name type="scientific">Ruegeria phage vB_RpoP-V12</name>
    <dbReference type="NCBI Taxonomy" id="2218611"/>
    <lineage>
        <taxon>Viruses</taxon>
        <taxon>Duplodnaviria</taxon>
        <taxon>Heunggongvirae</taxon>
        <taxon>Uroviricota</taxon>
        <taxon>Caudoviricetes</taxon>
        <taxon>Schitoviridae</taxon>
        <taxon>Rhodovirinae</taxon>
        <taxon>Aorunvirus</taxon>
        <taxon>Aorunvirus V12</taxon>
    </lineage>
</organism>
<evidence type="ECO:0000313" key="2">
    <source>
        <dbReference type="Proteomes" id="UP000251856"/>
    </source>
</evidence>
<dbReference type="EMBL" id="MH015250">
    <property type="protein sequence ID" value="AWY08863.1"/>
    <property type="molecule type" value="Genomic_DNA"/>
</dbReference>
<sequence>MLFTDFTLKLARGQLKNTAVVDDQDLGEINPGHEDQLLELTNQGLIDISTRMKLFESTYALTFVTGQNIYLLNSTLDAVFADYVRMLSIHAVPKDLEVIPANERTFVPKTGSLITMPSPFSIRFSNQFMEDYAPAVDLKFQTKHPAIDVNGTMQLPHHLYEALALYVSGLYLSHMGGEEHTAKGDSYYGLYLRMMGEDIIENKSQTSEVLDEDTRFQDRGFV</sequence>
<protein>
    <submittedName>
        <fullName evidence="1">Uncharacterized protein</fullName>
    </submittedName>
</protein>
<evidence type="ECO:0000313" key="1">
    <source>
        <dbReference type="EMBL" id="AWY08863.1"/>
    </source>
</evidence>
<accession>A0A2Z4QFX1</accession>
<keyword evidence="2" id="KW-1185">Reference proteome</keyword>
<proteinExistence type="predicted"/>
<gene>
    <name evidence="1" type="ORF">vBRpoPV12_76</name>
</gene>